<keyword evidence="2 5" id="KW-0863">Zinc-finger</keyword>
<dbReference type="PANTHER" id="PTHR46600">
    <property type="entry name" value="THAP DOMAIN-CONTAINING"/>
    <property type="match status" value="1"/>
</dbReference>
<evidence type="ECO:0000313" key="9">
    <source>
        <dbReference type="Proteomes" id="UP001168821"/>
    </source>
</evidence>
<dbReference type="GO" id="GO:0005634">
    <property type="term" value="C:nucleus"/>
    <property type="evidence" value="ECO:0007669"/>
    <property type="project" value="TreeGrafter"/>
</dbReference>
<dbReference type="GO" id="GO:0000978">
    <property type="term" value="F:RNA polymerase II cis-regulatory region sequence-specific DNA binding"/>
    <property type="evidence" value="ECO:0007669"/>
    <property type="project" value="TreeGrafter"/>
</dbReference>
<keyword evidence="9" id="KW-1185">Reference proteome</keyword>
<dbReference type="GO" id="GO:0003700">
    <property type="term" value="F:DNA-binding transcription factor activity"/>
    <property type="evidence" value="ECO:0007669"/>
    <property type="project" value="TreeGrafter"/>
</dbReference>
<evidence type="ECO:0000256" key="1">
    <source>
        <dbReference type="ARBA" id="ARBA00022723"/>
    </source>
</evidence>
<dbReference type="Gene3D" id="6.20.210.20">
    <property type="entry name" value="THAP domain"/>
    <property type="match status" value="1"/>
</dbReference>
<name>A0AA38IUG1_9CUCU</name>
<dbReference type="PROSITE" id="PS50950">
    <property type="entry name" value="ZF_THAP"/>
    <property type="match status" value="1"/>
</dbReference>
<evidence type="ECO:0000256" key="6">
    <source>
        <dbReference type="SAM" id="MobiDB-lite"/>
    </source>
</evidence>
<dbReference type="InterPro" id="IPR006612">
    <property type="entry name" value="THAP_Znf"/>
</dbReference>
<dbReference type="InterPro" id="IPR038441">
    <property type="entry name" value="THAP_Znf_sf"/>
</dbReference>
<protein>
    <recommendedName>
        <fullName evidence="7">THAP-type domain-containing protein</fullName>
    </recommendedName>
</protein>
<dbReference type="Proteomes" id="UP001168821">
    <property type="component" value="Unassembled WGS sequence"/>
</dbReference>
<reference evidence="8" key="1">
    <citation type="journal article" date="2023" name="G3 (Bethesda)">
        <title>Whole genome assemblies of Zophobas morio and Tenebrio molitor.</title>
        <authorList>
            <person name="Kaur S."/>
            <person name="Stinson S.A."/>
            <person name="diCenzo G.C."/>
        </authorList>
    </citation>
    <scope>NUCLEOTIDE SEQUENCE</scope>
    <source>
        <strain evidence="8">QUZm001</strain>
    </source>
</reference>
<evidence type="ECO:0000256" key="3">
    <source>
        <dbReference type="ARBA" id="ARBA00022833"/>
    </source>
</evidence>
<evidence type="ECO:0000256" key="5">
    <source>
        <dbReference type="PROSITE-ProRule" id="PRU00309"/>
    </source>
</evidence>
<evidence type="ECO:0000256" key="2">
    <source>
        <dbReference type="ARBA" id="ARBA00022771"/>
    </source>
</evidence>
<keyword evidence="4 5" id="KW-0238">DNA-binding</keyword>
<evidence type="ECO:0000313" key="8">
    <source>
        <dbReference type="EMBL" id="KAJ3661786.1"/>
    </source>
</evidence>
<dbReference type="SUPFAM" id="SSF57716">
    <property type="entry name" value="Glucocorticoid receptor-like (DNA-binding domain)"/>
    <property type="match status" value="1"/>
</dbReference>
<accession>A0AA38IUG1</accession>
<keyword evidence="3" id="KW-0862">Zinc</keyword>
<dbReference type="Pfam" id="PF05485">
    <property type="entry name" value="THAP"/>
    <property type="match status" value="1"/>
</dbReference>
<organism evidence="8 9">
    <name type="scientific">Zophobas morio</name>
    <dbReference type="NCBI Taxonomy" id="2755281"/>
    <lineage>
        <taxon>Eukaryota</taxon>
        <taxon>Metazoa</taxon>
        <taxon>Ecdysozoa</taxon>
        <taxon>Arthropoda</taxon>
        <taxon>Hexapoda</taxon>
        <taxon>Insecta</taxon>
        <taxon>Pterygota</taxon>
        <taxon>Neoptera</taxon>
        <taxon>Endopterygota</taxon>
        <taxon>Coleoptera</taxon>
        <taxon>Polyphaga</taxon>
        <taxon>Cucujiformia</taxon>
        <taxon>Tenebrionidae</taxon>
        <taxon>Zophobas</taxon>
    </lineage>
</organism>
<evidence type="ECO:0000256" key="4">
    <source>
        <dbReference type="ARBA" id="ARBA00023125"/>
    </source>
</evidence>
<gene>
    <name evidence="8" type="ORF">Zmor_006170</name>
</gene>
<dbReference type="AlphaFoldDB" id="A0AA38IUG1"/>
<feature type="domain" description="THAP-type" evidence="7">
    <location>
        <begin position="1"/>
        <end position="80"/>
    </location>
</feature>
<dbReference type="SMART" id="SM00980">
    <property type="entry name" value="THAP"/>
    <property type="match status" value="1"/>
</dbReference>
<keyword evidence="1" id="KW-0479">Metal-binding</keyword>
<feature type="compositionally biased region" description="Polar residues" evidence="6">
    <location>
        <begin position="117"/>
        <end position="131"/>
    </location>
</feature>
<feature type="region of interest" description="Disordered" evidence="6">
    <location>
        <begin position="104"/>
        <end position="131"/>
    </location>
</feature>
<dbReference type="SMART" id="SM00692">
    <property type="entry name" value="DM3"/>
    <property type="match status" value="1"/>
</dbReference>
<proteinExistence type="predicted"/>
<sequence length="177" mass="20140">MVISCSAYGCTNRQKKGVDISFHSFPSDTILRQQWIIAMKRQNFQPSKYSKLCSEHFQKDDFIHNFGLKTLKKDVIPTIFKFPPHLMKKEPMKRSTRLQRTAASTSFSVGHAPPPLASTSFTNAEEVNSNPELEQCVPVTDMPEEPAAMPELPPASSFLQCRKRKRDQPVYMGDFSQ</sequence>
<evidence type="ECO:0000259" key="7">
    <source>
        <dbReference type="PROSITE" id="PS50950"/>
    </source>
</evidence>
<dbReference type="GO" id="GO:0006357">
    <property type="term" value="P:regulation of transcription by RNA polymerase II"/>
    <property type="evidence" value="ECO:0007669"/>
    <property type="project" value="TreeGrafter"/>
</dbReference>
<dbReference type="InterPro" id="IPR026516">
    <property type="entry name" value="THAP1/10"/>
</dbReference>
<comment type="caution">
    <text evidence="8">The sequence shown here is derived from an EMBL/GenBank/DDBJ whole genome shotgun (WGS) entry which is preliminary data.</text>
</comment>
<dbReference type="GO" id="GO:0008270">
    <property type="term" value="F:zinc ion binding"/>
    <property type="evidence" value="ECO:0007669"/>
    <property type="project" value="UniProtKB-KW"/>
</dbReference>
<dbReference type="PANTHER" id="PTHR46600:SF7">
    <property type="entry name" value="SI:DKEY-228B2.6-RELATED"/>
    <property type="match status" value="1"/>
</dbReference>
<dbReference type="EMBL" id="JALNTZ010000002">
    <property type="protein sequence ID" value="KAJ3661786.1"/>
    <property type="molecule type" value="Genomic_DNA"/>
</dbReference>